<reference evidence="2 3" key="1">
    <citation type="submission" date="2016-12" db="EMBL/GenBank/DDBJ databases">
        <authorList>
            <person name="Song W.-J."/>
            <person name="Kurnit D.M."/>
        </authorList>
    </citation>
    <scope>NUCLEOTIDE SEQUENCE [LARGE SCALE GENOMIC DNA]</scope>
    <source>
        <strain evidence="2 3">STM7296</strain>
    </source>
</reference>
<keyword evidence="1" id="KW-0732">Signal</keyword>
<dbReference type="STRING" id="1247936.BN2475_540043"/>
<dbReference type="EMBL" id="CYGX02000054">
    <property type="protein sequence ID" value="SIT45309.1"/>
    <property type="molecule type" value="Genomic_DNA"/>
</dbReference>
<dbReference type="AlphaFoldDB" id="A0A1N7SEA3"/>
<accession>A0A1N7SEA3</accession>
<proteinExistence type="predicted"/>
<evidence type="ECO:0000313" key="3">
    <source>
        <dbReference type="Proteomes" id="UP000187012"/>
    </source>
</evidence>
<protein>
    <submittedName>
        <fullName evidence="2">Uncharacterized protein</fullName>
    </submittedName>
</protein>
<evidence type="ECO:0000313" key="2">
    <source>
        <dbReference type="EMBL" id="SIT45309.1"/>
    </source>
</evidence>
<feature type="signal peptide" evidence="1">
    <location>
        <begin position="1"/>
        <end position="26"/>
    </location>
</feature>
<dbReference type="Gene3D" id="2.10.25.10">
    <property type="entry name" value="Laminin"/>
    <property type="match status" value="3"/>
</dbReference>
<keyword evidence="3" id="KW-1185">Reference proteome</keyword>
<gene>
    <name evidence="2" type="ORF">BN2475_540043</name>
</gene>
<evidence type="ECO:0000256" key="1">
    <source>
        <dbReference type="SAM" id="SignalP"/>
    </source>
</evidence>
<dbReference type="Proteomes" id="UP000187012">
    <property type="component" value="Unassembled WGS sequence"/>
</dbReference>
<organism evidence="2 3">
    <name type="scientific">Paraburkholderia ribeironis</name>
    <dbReference type="NCBI Taxonomy" id="1247936"/>
    <lineage>
        <taxon>Bacteria</taxon>
        <taxon>Pseudomonadati</taxon>
        <taxon>Pseudomonadota</taxon>
        <taxon>Betaproteobacteria</taxon>
        <taxon>Burkholderiales</taxon>
        <taxon>Burkholderiaceae</taxon>
        <taxon>Paraburkholderia</taxon>
    </lineage>
</organism>
<sequence length="222" mass="23196">MKMRTFCRQALVTVFCLLAQLQSGFAQTPVDQIDALGSFLSAFRGKPVANIPEVSYNAIPAAAPTTSQYAAANTTVGSRSQADSLQSGSCPPGVDRLGCPSSNPATTVGHPVASTCPPGYQRDPTGCVMPAMPLHAHRTGGYGGWACDIGYVRSGDSCSPVVVPVNAHPADTSSGWACDFGYHFTVNRCAPVFIPANAHLAADGSHYECNYGYRDVGMSCAQ</sequence>
<name>A0A1N7SEA3_9BURK</name>
<feature type="chain" id="PRO_5012162028" evidence="1">
    <location>
        <begin position="27"/>
        <end position="222"/>
    </location>
</feature>